<keyword evidence="8" id="KW-1185">Reference proteome</keyword>
<dbReference type="Pfam" id="PF07811">
    <property type="entry name" value="TadE"/>
    <property type="match status" value="1"/>
</dbReference>
<dbReference type="Proteomes" id="UP000094761">
    <property type="component" value="Unassembled WGS sequence"/>
</dbReference>
<evidence type="ECO:0000313" key="4">
    <source>
        <dbReference type="EMBL" id="OAM97788.1"/>
    </source>
</evidence>
<keyword evidence="1" id="KW-0472">Membrane</keyword>
<dbReference type="EMBL" id="CP053543">
    <property type="protein sequence ID" value="QJY39605.1"/>
    <property type="molecule type" value="Genomic_DNA"/>
</dbReference>
<accession>A0A178J8C8</accession>
<dbReference type="EMBL" id="LUAX01000007">
    <property type="protein sequence ID" value="OAM97788.1"/>
    <property type="molecule type" value="Genomic_DNA"/>
</dbReference>
<dbReference type="EMBL" id="JAPFIT010000010">
    <property type="protein sequence ID" value="MDC5739349.1"/>
    <property type="molecule type" value="Genomic_DNA"/>
</dbReference>
<evidence type="ECO:0000313" key="8">
    <source>
        <dbReference type="Proteomes" id="UP001150001"/>
    </source>
</evidence>
<evidence type="ECO:0000313" key="6">
    <source>
        <dbReference type="Proteomes" id="UP000094761"/>
    </source>
</evidence>
<evidence type="ECO:0000313" key="3">
    <source>
        <dbReference type="EMBL" id="MDC5739349.1"/>
    </source>
</evidence>
<dbReference type="AlphaFoldDB" id="A0A178J8C8"/>
<evidence type="ECO:0000259" key="2">
    <source>
        <dbReference type="Pfam" id="PF07811"/>
    </source>
</evidence>
<gene>
    <name evidence="4" type="ORF">AZ468_19845</name>
    <name evidence="5" type="ORF">HOO69_24135</name>
    <name evidence="3" type="ORF">OPW20_04695</name>
</gene>
<organism evidence="4 6">
    <name type="scientific">Vibrio europaeus</name>
    <dbReference type="NCBI Taxonomy" id="300876"/>
    <lineage>
        <taxon>Bacteria</taxon>
        <taxon>Pseudomonadati</taxon>
        <taxon>Pseudomonadota</taxon>
        <taxon>Gammaproteobacteria</taxon>
        <taxon>Vibrionales</taxon>
        <taxon>Vibrionaceae</taxon>
        <taxon>Vibrio</taxon>
        <taxon>Vibrio oreintalis group</taxon>
    </lineage>
</organism>
<reference evidence="4 6" key="1">
    <citation type="submission" date="2016-03" db="EMBL/GenBank/DDBJ databases">
        <title>Draft genome sequence of the Vibrio tubiashii subs. europaeus.</title>
        <authorList>
            <person name="Spinard E."/>
            <person name="Dubert J."/>
            <person name="Nelson D.R."/>
            <person name="Barja J.L."/>
        </authorList>
    </citation>
    <scope>NUCLEOTIDE SEQUENCE [LARGE SCALE GENOMIC DNA]</scope>
    <source>
        <strain evidence="6">PP-638</strain>
        <strain evidence="4">PP2-638</strain>
    </source>
</reference>
<dbReference type="Proteomes" id="UP001150001">
    <property type="component" value="Unassembled WGS sequence"/>
</dbReference>
<proteinExistence type="predicted"/>
<keyword evidence="1" id="KW-1133">Transmembrane helix</keyword>
<dbReference type="GeneID" id="78077980"/>
<feature type="transmembrane region" description="Helical" evidence="1">
    <location>
        <begin position="36"/>
        <end position="59"/>
    </location>
</feature>
<reference evidence="3" key="3">
    <citation type="submission" date="2022-11" db="EMBL/GenBank/DDBJ databases">
        <title>Role of the vibriolysin VemA secreted by the emergent pathogen Vibrio europaeus in the colonization of Manila clam mucus.</title>
        <authorList>
            <person name="Martinez C."/>
            <person name="Rodriguez S."/>
            <person name="Vences A."/>
            <person name="Barja J.L."/>
            <person name="Toranzo A.E."/>
            <person name="Dubert J."/>
        </authorList>
    </citation>
    <scope>NUCLEOTIDE SEQUENCE</scope>
    <source>
        <strain evidence="3">3454</strain>
    </source>
</reference>
<reference evidence="5 7" key="2">
    <citation type="submission" date="2020-05" db="EMBL/GenBank/DDBJ databases">
        <title>First description outside Europe of the emergent pathogen for shellfish aquaculture Vibrio europaeus.</title>
        <authorList>
            <person name="Dubert J."/>
            <person name="Rojas R."/>
        </authorList>
    </citation>
    <scope>NUCLEOTIDE SEQUENCE [LARGE SCALE GENOMIC DNA]</scope>
    <source>
        <strain evidence="5 7">NPI-1</strain>
    </source>
</reference>
<evidence type="ECO:0000313" key="5">
    <source>
        <dbReference type="EMBL" id="QJY39605.1"/>
    </source>
</evidence>
<dbReference type="RefSeq" id="WP_069668959.1">
    <property type="nucleotide sequence ID" value="NZ_CP053543.1"/>
</dbReference>
<evidence type="ECO:0000313" key="7">
    <source>
        <dbReference type="Proteomes" id="UP000501443"/>
    </source>
</evidence>
<keyword evidence="1" id="KW-0812">Transmembrane</keyword>
<dbReference type="OrthoDB" id="5397339at2"/>
<dbReference type="Proteomes" id="UP000501443">
    <property type="component" value="Chromosome 2"/>
</dbReference>
<dbReference type="InterPro" id="IPR012495">
    <property type="entry name" value="TadE-like_dom"/>
</dbReference>
<feature type="domain" description="TadE-like" evidence="2">
    <location>
        <begin position="30"/>
        <end position="72"/>
    </location>
</feature>
<protein>
    <submittedName>
        <fullName evidence="3 4">Pilus assembly protein</fullName>
    </submittedName>
</protein>
<name>A0A178J8C8_9VIBR</name>
<sequence>MLSKLSDTSSRTNKIRFHSKTQFLRSHQKGSSLVEFSLVASVFFLIFFTVVDLSIYNYVKLTMQNAVREGARYAVTGRSDLDPDGNGDREAAVTRMISDASNGYLDKVMNEHDGLRVEDIDGNSVSGFGSAGEIIAIHLDCEWSTVSPLIYPFVDDGKYSFTVSTAMRNESF</sequence>
<evidence type="ECO:0000256" key="1">
    <source>
        <dbReference type="SAM" id="Phobius"/>
    </source>
</evidence>